<sequence>MMTSRPRTRVSVQAPFWGCDRPQLDMTPILRADAVPVSGFLLLYLSLGAALCCSQTYLALCSSVGLSLYVQGTLELGLHLYAFATTSLVGYTDAD</sequence>
<name>A0ABQ5C617_9ASTR</name>
<accession>A0ABQ5C617</accession>
<organism evidence="1 2">
    <name type="scientific">Tanacetum coccineum</name>
    <dbReference type="NCBI Taxonomy" id="301880"/>
    <lineage>
        <taxon>Eukaryota</taxon>
        <taxon>Viridiplantae</taxon>
        <taxon>Streptophyta</taxon>
        <taxon>Embryophyta</taxon>
        <taxon>Tracheophyta</taxon>
        <taxon>Spermatophyta</taxon>
        <taxon>Magnoliopsida</taxon>
        <taxon>eudicotyledons</taxon>
        <taxon>Gunneridae</taxon>
        <taxon>Pentapetalae</taxon>
        <taxon>asterids</taxon>
        <taxon>campanulids</taxon>
        <taxon>Asterales</taxon>
        <taxon>Asteraceae</taxon>
        <taxon>Asteroideae</taxon>
        <taxon>Anthemideae</taxon>
        <taxon>Anthemidinae</taxon>
        <taxon>Tanacetum</taxon>
    </lineage>
</organism>
<comment type="caution">
    <text evidence="1">The sequence shown here is derived from an EMBL/GenBank/DDBJ whole genome shotgun (WGS) entry which is preliminary data.</text>
</comment>
<proteinExistence type="predicted"/>
<evidence type="ECO:0000313" key="1">
    <source>
        <dbReference type="EMBL" id="GJT20514.1"/>
    </source>
</evidence>
<reference evidence="1" key="1">
    <citation type="journal article" date="2022" name="Int. J. Mol. Sci.">
        <title>Draft Genome of Tanacetum Coccineum: Genomic Comparison of Closely Related Tanacetum-Family Plants.</title>
        <authorList>
            <person name="Yamashiro T."/>
            <person name="Shiraishi A."/>
            <person name="Nakayama K."/>
            <person name="Satake H."/>
        </authorList>
    </citation>
    <scope>NUCLEOTIDE SEQUENCE</scope>
</reference>
<gene>
    <name evidence="1" type="ORF">Tco_0890451</name>
</gene>
<dbReference type="EMBL" id="BQNB010013810">
    <property type="protein sequence ID" value="GJT20514.1"/>
    <property type="molecule type" value="Genomic_DNA"/>
</dbReference>
<keyword evidence="2" id="KW-1185">Reference proteome</keyword>
<dbReference type="Proteomes" id="UP001151760">
    <property type="component" value="Unassembled WGS sequence"/>
</dbReference>
<reference evidence="1" key="2">
    <citation type="submission" date="2022-01" db="EMBL/GenBank/DDBJ databases">
        <authorList>
            <person name="Yamashiro T."/>
            <person name="Shiraishi A."/>
            <person name="Satake H."/>
            <person name="Nakayama K."/>
        </authorList>
    </citation>
    <scope>NUCLEOTIDE SEQUENCE</scope>
</reference>
<evidence type="ECO:0000313" key="2">
    <source>
        <dbReference type="Proteomes" id="UP001151760"/>
    </source>
</evidence>
<protein>
    <submittedName>
        <fullName evidence="1">Uncharacterized protein</fullName>
    </submittedName>
</protein>